<evidence type="ECO:0000256" key="4">
    <source>
        <dbReference type="RuleBase" id="RU364104"/>
    </source>
</evidence>
<comment type="similarity">
    <text evidence="1 4">Belongs to the CMC family.</text>
</comment>
<dbReference type="GO" id="GO:0005743">
    <property type="term" value="C:mitochondrial inner membrane"/>
    <property type="evidence" value="ECO:0007669"/>
    <property type="project" value="UniProtKB-SubCell"/>
</dbReference>
<reference evidence="5 6" key="1">
    <citation type="journal article" date="2016" name="Genome Biol. Evol.">
        <title>Divergent and convergent evolution of fungal pathogenicity.</title>
        <authorList>
            <person name="Shang Y."/>
            <person name="Xiao G."/>
            <person name="Zheng P."/>
            <person name="Cen K."/>
            <person name="Zhan S."/>
            <person name="Wang C."/>
        </authorList>
    </citation>
    <scope>NUCLEOTIDE SEQUENCE [LARGE SCALE GENOMIC DNA]</scope>
    <source>
        <strain evidence="5 6">RCEF 264</strain>
    </source>
</reference>
<keyword evidence="4" id="KW-0472">Membrane</keyword>
<dbReference type="EMBL" id="AZHD01000006">
    <property type="protein sequence ID" value="OAA62604.1"/>
    <property type="molecule type" value="Genomic_DNA"/>
</dbReference>
<sequence>MHPHLDNEANAGCAEVMAAFQACHDRGFMWKAMGMCNDAKTALNLCLKAERAKRVTANRTGALDKRNKVRAMWKDIDANS</sequence>
<proteinExistence type="inferred from homology"/>
<comment type="subcellular location">
    <subcellularLocation>
        <location evidence="4">Mitochondrion inner membrane</location>
    </subcellularLocation>
</comment>
<keyword evidence="4" id="KW-0143">Chaperone</keyword>
<evidence type="ECO:0000256" key="2">
    <source>
        <dbReference type="ARBA" id="ARBA00023128"/>
    </source>
</evidence>
<keyword evidence="4" id="KW-0999">Mitochondrion inner membrane</keyword>
<dbReference type="InterPro" id="IPR013892">
    <property type="entry name" value="Cyt_c_biogenesis_Cmc1-like"/>
</dbReference>
<dbReference type="Proteomes" id="UP000076874">
    <property type="component" value="Unassembled WGS sequence"/>
</dbReference>
<evidence type="ECO:0000313" key="5">
    <source>
        <dbReference type="EMBL" id="OAA62604.1"/>
    </source>
</evidence>
<gene>
    <name evidence="5" type="ORF">SPI_04144</name>
</gene>
<name>A0A167VH03_9HYPO</name>
<protein>
    <recommendedName>
        <fullName evidence="4">COX assembly mitochondrial protein</fullName>
    </recommendedName>
</protein>
<accession>A0A167VH03</accession>
<dbReference type="OrthoDB" id="532630at2759"/>
<keyword evidence="3" id="KW-1015">Disulfide bond</keyword>
<dbReference type="PANTHER" id="PTHR22977">
    <property type="entry name" value="COX ASSEMBLY MITOCHONDRIAL PROTEIN"/>
    <property type="match status" value="1"/>
</dbReference>
<keyword evidence="2 4" id="KW-0496">Mitochondrion</keyword>
<evidence type="ECO:0000256" key="3">
    <source>
        <dbReference type="ARBA" id="ARBA00023157"/>
    </source>
</evidence>
<comment type="function">
    <text evidence="4">Required for mitochondrial cytochrome c oxidase (COX) assembly and respiration.</text>
</comment>
<comment type="caution">
    <text evidence="5">The sequence shown here is derived from an EMBL/GenBank/DDBJ whole genome shotgun (WGS) entry which is preliminary data.</text>
</comment>
<dbReference type="AlphaFoldDB" id="A0A167VH03"/>
<keyword evidence="6" id="KW-1185">Reference proteome</keyword>
<evidence type="ECO:0000256" key="1">
    <source>
        <dbReference type="ARBA" id="ARBA00007347"/>
    </source>
</evidence>
<dbReference type="PANTHER" id="PTHR22977:SF1">
    <property type="entry name" value="COX ASSEMBLY MITOCHONDRIAL PROTEIN 2 HOMOLOG"/>
    <property type="match status" value="1"/>
</dbReference>
<dbReference type="STRING" id="1081102.A0A167VH03"/>
<dbReference type="Pfam" id="PF08583">
    <property type="entry name" value="Cmc1"/>
    <property type="match status" value="1"/>
</dbReference>
<evidence type="ECO:0000313" key="6">
    <source>
        <dbReference type="Proteomes" id="UP000076874"/>
    </source>
</evidence>
<dbReference type="PROSITE" id="PS51808">
    <property type="entry name" value="CHCH"/>
    <property type="match status" value="1"/>
</dbReference>
<organism evidence="5 6">
    <name type="scientific">Niveomyces insectorum RCEF 264</name>
    <dbReference type="NCBI Taxonomy" id="1081102"/>
    <lineage>
        <taxon>Eukaryota</taxon>
        <taxon>Fungi</taxon>
        <taxon>Dikarya</taxon>
        <taxon>Ascomycota</taxon>
        <taxon>Pezizomycotina</taxon>
        <taxon>Sordariomycetes</taxon>
        <taxon>Hypocreomycetidae</taxon>
        <taxon>Hypocreales</taxon>
        <taxon>Cordycipitaceae</taxon>
        <taxon>Niveomyces</taxon>
    </lineage>
</organism>